<organism evidence="2 3">
    <name type="scientific">Stecheria intestinalis</name>
    <dbReference type="NCBI Taxonomy" id="2606630"/>
    <lineage>
        <taxon>Bacteria</taxon>
        <taxon>Bacillati</taxon>
        <taxon>Bacillota</taxon>
        <taxon>Erysipelotrichia</taxon>
        <taxon>Erysipelotrichales</taxon>
        <taxon>Erysipelotrichaceae</taxon>
        <taxon>Stecheria</taxon>
    </lineage>
</organism>
<evidence type="ECO:0000256" key="1">
    <source>
        <dbReference type="SAM" id="Phobius"/>
    </source>
</evidence>
<sequence>MDKKTAWKTRRAVIYGAYCLMIALITLLAYLYLRSNPAAAANRSDFFYRMFRYCLIIFAVTVPFLSIIGFISGLQGMHRHQGKLKYRIFGIASCGLFAALTVYMICCIAVPLLTDYKHVLKLDLVSLLMEWLL</sequence>
<evidence type="ECO:0000313" key="3">
    <source>
        <dbReference type="Proteomes" id="UP000461880"/>
    </source>
</evidence>
<reference evidence="2 3" key="1">
    <citation type="submission" date="2019-08" db="EMBL/GenBank/DDBJ databases">
        <title>In-depth cultivation of the pig gut microbiome towards novel bacterial diversity and tailored functional studies.</title>
        <authorList>
            <person name="Wylensek D."/>
            <person name="Hitch T.C.A."/>
            <person name="Clavel T."/>
        </authorList>
    </citation>
    <scope>NUCLEOTIDE SEQUENCE [LARGE SCALE GENOMIC DNA]</scope>
    <source>
        <strain evidence="2 3">Oil+RF-744-GAM-WT-6</strain>
    </source>
</reference>
<accession>A0A7X2TEU9</accession>
<feature type="transmembrane region" description="Helical" evidence="1">
    <location>
        <begin position="53"/>
        <end position="74"/>
    </location>
</feature>
<keyword evidence="1" id="KW-0812">Transmembrane</keyword>
<dbReference type="RefSeq" id="WP_154502247.1">
    <property type="nucleotide sequence ID" value="NZ_JAQXPC010000025.1"/>
</dbReference>
<feature type="transmembrane region" description="Helical" evidence="1">
    <location>
        <begin position="12"/>
        <end position="33"/>
    </location>
</feature>
<name>A0A7X2TEU9_9FIRM</name>
<gene>
    <name evidence="2" type="ORF">FYJ51_00970</name>
</gene>
<keyword evidence="1" id="KW-1133">Transmembrane helix</keyword>
<keyword evidence="1" id="KW-0472">Membrane</keyword>
<proteinExistence type="predicted"/>
<dbReference type="AlphaFoldDB" id="A0A7X2TEU9"/>
<keyword evidence="3" id="KW-1185">Reference proteome</keyword>
<protein>
    <submittedName>
        <fullName evidence="2">Uncharacterized protein</fullName>
    </submittedName>
</protein>
<comment type="caution">
    <text evidence="2">The sequence shown here is derived from an EMBL/GenBank/DDBJ whole genome shotgun (WGS) entry which is preliminary data.</text>
</comment>
<feature type="transmembrane region" description="Helical" evidence="1">
    <location>
        <begin position="86"/>
        <end position="113"/>
    </location>
</feature>
<evidence type="ECO:0000313" key="2">
    <source>
        <dbReference type="EMBL" id="MSS57485.1"/>
    </source>
</evidence>
<dbReference type="Proteomes" id="UP000461880">
    <property type="component" value="Unassembled WGS sequence"/>
</dbReference>
<dbReference type="EMBL" id="VUMN01000001">
    <property type="protein sequence ID" value="MSS57485.1"/>
    <property type="molecule type" value="Genomic_DNA"/>
</dbReference>